<feature type="transmembrane region" description="Helical" evidence="1">
    <location>
        <begin position="35"/>
        <end position="54"/>
    </location>
</feature>
<evidence type="ECO:0000256" key="1">
    <source>
        <dbReference type="SAM" id="Phobius"/>
    </source>
</evidence>
<proteinExistence type="predicted"/>
<dbReference type="RefSeq" id="WP_208502213.1">
    <property type="nucleotide sequence ID" value="NZ_JAGFOA010000002.1"/>
</dbReference>
<dbReference type="Gene3D" id="1.25.40.10">
    <property type="entry name" value="Tetratricopeptide repeat domain"/>
    <property type="match status" value="1"/>
</dbReference>
<keyword evidence="1" id="KW-1133">Transmembrane helix</keyword>
<dbReference type="EMBL" id="JAGFOA010000002">
    <property type="protein sequence ID" value="MBO3663341.1"/>
    <property type="molecule type" value="Genomic_DNA"/>
</dbReference>
<evidence type="ECO:0000313" key="2">
    <source>
        <dbReference type="EMBL" id="MBO3663341.1"/>
    </source>
</evidence>
<evidence type="ECO:0008006" key="4">
    <source>
        <dbReference type="Google" id="ProtNLM"/>
    </source>
</evidence>
<sequence>MSARIGVAVMAIVLALYIALVGWRSVQLFQTGEPVAVAMATALVVLPVIAVWALGRELWFGWRADQLARRLESEGGLPEEIVATTPSGRPTRAEGDAVFPRYKADVETSPQDWKAWFRLSLAYDAAGDRRRARSAVREAIRLERTERRGR</sequence>
<keyword evidence="3" id="KW-1185">Reference proteome</keyword>
<reference evidence="2" key="1">
    <citation type="submission" date="2021-03" db="EMBL/GenBank/DDBJ databases">
        <title>Microbacterium sp. nov., a novel actinobacterium isolated from cow dung.</title>
        <authorList>
            <person name="Zhang L."/>
        </authorList>
    </citation>
    <scope>NUCLEOTIDE SEQUENCE</scope>
    <source>
        <strain evidence="2">NEAU-LLB</strain>
    </source>
</reference>
<evidence type="ECO:0000313" key="3">
    <source>
        <dbReference type="Proteomes" id="UP000680132"/>
    </source>
</evidence>
<keyword evidence="1" id="KW-0812">Transmembrane</keyword>
<dbReference type="Proteomes" id="UP000680132">
    <property type="component" value="Unassembled WGS sequence"/>
</dbReference>
<accession>A0A939QRK8</accession>
<dbReference type="InterPro" id="IPR011990">
    <property type="entry name" value="TPR-like_helical_dom_sf"/>
</dbReference>
<comment type="caution">
    <text evidence="2">The sequence shown here is derived from an EMBL/GenBank/DDBJ whole genome shotgun (WGS) entry which is preliminary data.</text>
</comment>
<gene>
    <name evidence="2" type="ORF">J5V96_07430</name>
</gene>
<name>A0A939QRK8_9MICO</name>
<organism evidence="2 3">
    <name type="scientific">Microbacterium stercoris</name>
    <dbReference type="NCBI Taxonomy" id="2820289"/>
    <lineage>
        <taxon>Bacteria</taxon>
        <taxon>Bacillati</taxon>
        <taxon>Actinomycetota</taxon>
        <taxon>Actinomycetes</taxon>
        <taxon>Micrococcales</taxon>
        <taxon>Microbacteriaceae</taxon>
        <taxon>Microbacterium</taxon>
    </lineage>
</organism>
<dbReference type="SUPFAM" id="SSF48452">
    <property type="entry name" value="TPR-like"/>
    <property type="match status" value="1"/>
</dbReference>
<protein>
    <recommendedName>
        <fullName evidence="4">Tetratricopeptide repeat protein</fullName>
    </recommendedName>
</protein>
<keyword evidence="1" id="KW-0472">Membrane</keyword>
<feature type="transmembrane region" description="Helical" evidence="1">
    <location>
        <begin position="5"/>
        <end position="23"/>
    </location>
</feature>
<dbReference type="AlphaFoldDB" id="A0A939QRK8"/>